<dbReference type="Gene3D" id="3.40.1360.10">
    <property type="match status" value="1"/>
</dbReference>
<evidence type="ECO:0000313" key="2">
    <source>
        <dbReference type="EMBL" id="KPW43528.1"/>
    </source>
</evidence>
<reference evidence="2 3" key="1">
    <citation type="submission" date="2015-09" db="EMBL/GenBank/DDBJ databases">
        <title>Genome announcement of multiple Pseudomonas syringae strains.</title>
        <authorList>
            <person name="Thakur S."/>
            <person name="Wang P.W."/>
            <person name="Gong Y."/>
            <person name="Weir B.S."/>
            <person name="Guttman D.S."/>
        </authorList>
    </citation>
    <scope>NUCLEOTIDE SEQUENCE [LARGE SCALE GENOMIC DNA]</scope>
    <source>
        <strain evidence="2 3">ICMP4303</strain>
    </source>
</reference>
<dbReference type="InterPro" id="IPR034154">
    <property type="entry name" value="TOPRIM_DnaG/twinkle"/>
</dbReference>
<accession>A0A0P9JPY9</accession>
<sequence>MVRRPIPLCSGRPTPWRNSRPRPCYGSAKTPYGSPEPKPQSSEAFMRDDLRHDVLQRIQSDYGLKLRKSTNYMRGGTCPKCNKKELYTRFDSPWQLICGRQEKCGHTLHVKEIYDDLFEDWSKRAPATDNAPTATARAYMEFARSFDMSLITGWFTQDTFFSSQHDAGSATVRFALEKGGYWERLIDRPARFGKMKARFKPGESYKGVWWCPPCVELLEVKELWIVEGIFDAIALVHHGVAAVSAMSSNAFPDESLKRLAKDREGKLPKLVWALDNEPGAHAYTKRWVRQARELGFVCEAAQIPQRDGRKVDWNDLHQRWWAIDEDDKRTEQTQKDLTVARHHGALLIADNVTEKALVLFDWKHRSEFHLEFGNRLYWFKLDLEKFNRAMQDLEDSEHQDDQLLNDKQRRAKAMQQCGAIQRIATCNPKALYYQENKLTDESWYYFRITFAHDAEPIKNTFTSSQIASSAEFKKRLLGIAPGGMFTGTTQQLDAFIEEQTNALKTVQTIDFTGYTREHGAYVYGDVAVRDGKVYKLNEEDFFDMEKLSIKTLSQSVTLNINTDLSKFTTRWLDILWQCFGAKGIVVLAYWLGALFAEQIRQHQKSYLFLEVVGEAGAGKSTLIEFLWKLLGRLDYEGFDPSKGTPVARARNFAQVGNLPVVLIESEREKTDGSATKQYDWDELKTAYNGRSVRSTGVKNNGNDTREPPFRGAFVFAQNHAVNASEPILQRIAHVGMTKDGQTAKTKLLVEELEQMPVDKVSGFLLMATTREAQVMQTVKASVPLYEQRLLQLPEIRTVRIAKNHAQLHALVDALVHVVPLQQHQVDAAHAEVQSMAKERQLAINADHPMVVEFWELYEYLNSHAGALNHSRNEGLIAVNLNDFAEAAANKRQKLPDLAELKRHLKTSKCPKFIETNRNVCSSWDIDAADKPKTVRCWIFQAA</sequence>
<dbReference type="AlphaFoldDB" id="A0A0P9JPY9"/>
<feature type="region of interest" description="Disordered" evidence="1">
    <location>
        <begin position="1"/>
        <end position="42"/>
    </location>
</feature>
<dbReference type="Pfam" id="PF13155">
    <property type="entry name" value="Toprim_2"/>
    <property type="match status" value="1"/>
</dbReference>
<dbReference type="Proteomes" id="UP000050425">
    <property type="component" value="Unassembled WGS sequence"/>
</dbReference>
<comment type="caution">
    <text evidence="2">The sequence shown here is derived from an EMBL/GenBank/DDBJ whole genome shotgun (WGS) entry which is preliminary data.</text>
</comment>
<evidence type="ECO:0000256" key="1">
    <source>
        <dbReference type="SAM" id="MobiDB-lite"/>
    </source>
</evidence>
<dbReference type="PATRIC" id="fig|251702.3.peg.5660"/>
<dbReference type="CDD" id="cd01029">
    <property type="entry name" value="TOPRIM_primases"/>
    <property type="match status" value="1"/>
</dbReference>
<dbReference type="EMBL" id="LJPT01000176">
    <property type="protein sequence ID" value="KPW43528.1"/>
    <property type="molecule type" value="Genomic_DNA"/>
</dbReference>
<organism evidence="2 3">
    <name type="scientific">Pseudomonas syringae pv. antirrhini</name>
    <dbReference type="NCBI Taxonomy" id="251702"/>
    <lineage>
        <taxon>Bacteria</taxon>
        <taxon>Pseudomonadati</taxon>
        <taxon>Pseudomonadota</taxon>
        <taxon>Gammaproteobacteria</taxon>
        <taxon>Pseudomonadales</taxon>
        <taxon>Pseudomonadaceae</taxon>
        <taxon>Pseudomonas</taxon>
    </lineage>
</organism>
<name>A0A0P9JPY9_9PSED</name>
<evidence type="ECO:0008006" key="4">
    <source>
        <dbReference type="Google" id="ProtNLM"/>
    </source>
</evidence>
<protein>
    <recommendedName>
        <fullName evidence="4">Prophage PssSM-01, DNA primase-like protein</fullName>
    </recommendedName>
</protein>
<gene>
    <name evidence="2" type="ORF">ALO88_05561</name>
</gene>
<proteinExistence type="predicted"/>
<evidence type="ECO:0000313" key="3">
    <source>
        <dbReference type="Proteomes" id="UP000050425"/>
    </source>
</evidence>